<dbReference type="Gene3D" id="1.10.10.60">
    <property type="entry name" value="Homeodomain-like"/>
    <property type="match status" value="2"/>
</dbReference>
<name>A0A9D1JB64_9FIRM</name>
<evidence type="ECO:0000256" key="3">
    <source>
        <dbReference type="ARBA" id="ARBA00023163"/>
    </source>
</evidence>
<keyword evidence="2" id="KW-0238">DNA-binding</keyword>
<accession>A0A9D1JB64</accession>
<gene>
    <name evidence="5" type="ORF">IAA55_05410</name>
</gene>
<dbReference type="PRINTS" id="PR00032">
    <property type="entry name" value="HTHARAC"/>
</dbReference>
<dbReference type="InterPro" id="IPR009057">
    <property type="entry name" value="Homeodomain-like_sf"/>
</dbReference>
<organism evidence="5 6">
    <name type="scientific">Candidatus Pullilachnospira gallistercoris</name>
    <dbReference type="NCBI Taxonomy" id="2840911"/>
    <lineage>
        <taxon>Bacteria</taxon>
        <taxon>Bacillati</taxon>
        <taxon>Bacillota</taxon>
        <taxon>Clostridia</taxon>
        <taxon>Lachnospirales</taxon>
        <taxon>Lachnospiraceae</taxon>
        <taxon>Lachnospiraceae incertae sedis</taxon>
        <taxon>Candidatus Pullilachnospira</taxon>
    </lineage>
</organism>
<dbReference type="AlphaFoldDB" id="A0A9D1JB64"/>
<dbReference type="Proteomes" id="UP000823912">
    <property type="component" value="Unassembled WGS sequence"/>
</dbReference>
<proteinExistence type="predicted"/>
<sequence length="406" mass="47101">MKIDMTLREGFPFIRQILADTFHIDAWYFSAPYRDLDKIDRGFRHMVMPGKDLYASLSHAGEMSHERHIVVIKSSLDFYNIMAIITLENSPDLISLGPFRDREMTEADLNHIIQSNRLPAEYMSVIRRFYYSLPVADIQSLSTTFRHLLAAFRPEYSRIAPEYINFSEEDRAVVPDEESMSSFGFREAETYSTLLEDFIRAVTGGDSETAGDKLKHLLDYIGYSSSIAPGTMKKILDYINSFCCSRLLMTQIHPVFILRCETTLEKKIENAKEYQRLLAMPYEICRKYCLLVRNYSYSDYSYLIRNVMNYITLHIAEDLSLTAIADYFHKNPSYLSGQFHRETGENLSVYIQKERMQTAIRYFNTTNMSVAEVAGNVGIHDFGYFSRIFKKHIGCTPSQYKKMVNP</sequence>
<dbReference type="EMBL" id="DVHM01000087">
    <property type="protein sequence ID" value="HIR70699.1"/>
    <property type="molecule type" value="Genomic_DNA"/>
</dbReference>
<dbReference type="PANTHER" id="PTHR43280:SF28">
    <property type="entry name" value="HTH-TYPE TRANSCRIPTIONAL ACTIVATOR RHAS"/>
    <property type="match status" value="1"/>
</dbReference>
<evidence type="ECO:0000256" key="2">
    <source>
        <dbReference type="ARBA" id="ARBA00023125"/>
    </source>
</evidence>
<dbReference type="SUPFAM" id="SSF46689">
    <property type="entry name" value="Homeodomain-like"/>
    <property type="match status" value="2"/>
</dbReference>
<dbReference type="GO" id="GO:0043565">
    <property type="term" value="F:sequence-specific DNA binding"/>
    <property type="evidence" value="ECO:0007669"/>
    <property type="project" value="InterPro"/>
</dbReference>
<evidence type="ECO:0000259" key="4">
    <source>
        <dbReference type="PROSITE" id="PS01124"/>
    </source>
</evidence>
<dbReference type="InterPro" id="IPR020449">
    <property type="entry name" value="Tscrpt_reg_AraC-type_HTH"/>
</dbReference>
<dbReference type="SMART" id="SM00342">
    <property type="entry name" value="HTH_ARAC"/>
    <property type="match status" value="1"/>
</dbReference>
<dbReference type="GO" id="GO:0003700">
    <property type="term" value="F:DNA-binding transcription factor activity"/>
    <property type="evidence" value="ECO:0007669"/>
    <property type="project" value="InterPro"/>
</dbReference>
<dbReference type="PANTHER" id="PTHR43280">
    <property type="entry name" value="ARAC-FAMILY TRANSCRIPTIONAL REGULATOR"/>
    <property type="match status" value="1"/>
</dbReference>
<dbReference type="PROSITE" id="PS01124">
    <property type="entry name" value="HTH_ARAC_FAMILY_2"/>
    <property type="match status" value="1"/>
</dbReference>
<evidence type="ECO:0000256" key="1">
    <source>
        <dbReference type="ARBA" id="ARBA00023015"/>
    </source>
</evidence>
<evidence type="ECO:0000313" key="5">
    <source>
        <dbReference type="EMBL" id="HIR70699.1"/>
    </source>
</evidence>
<reference evidence="5" key="1">
    <citation type="submission" date="2020-10" db="EMBL/GenBank/DDBJ databases">
        <authorList>
            <person name="Gilroy R."/>
        </authorList>
    </citation>
    <scope>NUCLEOTIDE SEQUENCE</scope>
    <source>
        <strain evidence="5">ChiSjej5B23-6657</strain>
    </source>
</reference>
<keyword evidence="1" id="KW-0805">Transcription regulation</keyword>
<reference evidence="5" key="2">
    <citation type="journal article" date="2021" name="PeerJ">
        <title>Extensive microbial diversity within the chicken gut microbiome revealed by metagenomics and culture.</title>
        <authorList>
            <person name="Gilroy R."/>
            <person name="Ravi A."/>
            <person name="Getino M."/>
            <person name="Pursley I."/>
            <person name="Horton D.L."/>
            <person name="Alikhan N.F."/>
            <person name="Baker D."/>
            <person name="Gharbi K."/>
            <person name="Hall N."/>
            <person name="Watson M."/>
            <person name="Adriaenssens E.M."/>
            <person name="Foster-Nyarko E."/>
            <person name="Jarju S."/>
            <person name="Secka A."/>
            <person name="Antonio M."/>
            <person name="Oren A."/>
            <person name="Chaudhuri R.R."/>
            <person name="La Ragione R."/>
            <person name="Hildebrand F."/>
            <person name="Pallen M.J."/>
        </authorList>
    </citation>
    <scope>NUCLEOTIDE SEQUENCE</scope>
    <source>
        <strain evidence="5">ChiSjej5B23-6657</strain>
    </source>
</reference>
<keyword evidence="3" id="KW-0804">Transcription</keyword>
<evidence type="ECO:0000313" key="6">
    <source>
        <dbReference type="Proteomes" id="UP000823912"/>
    </source>
</evidence>
<comment type="caution">
    <text evidence="5">The sequence shown here is derived from an EMBL/GenBank/DDBJ whole genome shotgun (WGS) entry which is preliminary data.</text>
</comment>
<dbReference type="Pfam" id="PF12833">
    <property type="entry name" value="HTH_18"/>
    <property type="match status" value="1"/>
</dbReference>
<feature type="domain" description="HTH araC/xylS-type" evidence="4">
    <location>
        <begin position="305"/>
        <end position="403"/>
    </location>
</feature>
<dbReference type="InterPro" id="IPR018060">
    <property type="entry name" value="HTH_AraC"/>
</dbReference>
<protein>
    <submittedName>
        <fullName evidence="5">Helix-turn-helix domain-containing protein</fullName>
    </submittedName>
</protein>